<proteinExistence type="predicted"/>
<name>A0ACC1Q1S8_9APHY</name>
<evidence type="ECO:0000313" key="2">
    <source>
        <dbReference type="Proteomes" id="UP001144978"/>
    </source>
</evidence>
<comment type="caution">
    <text evidence="1">The sequence shown here is derived from an EMBL/GenBank/DDBJ whole genome shotgun (WGS) entry which is preliminary data.</text>
</comment>
<accession>A0ACC1Q1S8</accession>
<reference evidence="1" key="1">
    <citation type="submission" date="2022-08" db="EMBL/GenBank/DDBJ databases">
        <title>Genome Sequence of Pycnoporus sanguineus.</title>
        <authorList>
            <person name="Buettner E."/>
        </authorList>
    </citation>
    <scope>NUCLEOTIDE SEQUENCE</scope>
    <source>
        <strain evidence="1">CG-C14</strain>
    </source>
</reference>
<keyword evidence="2" id="KW-1185">Reference proteome</keyword>
<organism evidence="1 2">
    <name type="scientific">Trametes sanguinea</name>
    <dbReference type="NCBI Taxonomy" id="158606"/>
    <lineage>
        <taxon>Eukaryota</taxon>
        <taxon>Fungi</taxon>
        <taxon>Dikarya</taxon>
        <taxon>Basidiomycota</taxon>
        <taxon>Agaricomycotina</taxon>
        <taxon>Agaricomycetes</taxon>
        <taxon>Polyporales</taxon>
        <taxon>Polyporaceae</taxon>
        <taxon>Trametes</taxon>
    </lineage>
</organism>
<sequence>MEWDAHRLLRYDSQTQQWVQFIDEPLTASAAWDVQLDEEAGEKHKTGYVNFKRVIWHESFRIILDPICPFSHSDYEEQCCMSLIRGANGLFPCPVCMIPKGQLSNYAVVFPKRTGQEAQRILREALALKNQSAREAILQQWSLRPVQNAFLELAHSDPYQALSFDRLHAFHSGLFGHHYWTEFKKHVQNVSNEAVKLIDAQYNLIPRWSGLIHFNEVMGISFTDGSKYEDISKNILFASHNVLTSTVSPAGYQLLCTLRPYLEEDTYIGLPMHTQWTLEDGRFAQAAHCDQLEEYKRLTAEMEDSKNWDFPKAHTHMHAFDDIEAKGVSQNFNTKPNEKMHRPFKEAYRLRTNHRNVASQLLDIDHYCYAMGHMRAEIDLLKPSKETPEGDGHSPPAESIGGGHFSLAFNGFGRRLGDFLIKSYTAHNLPLPGGTSVTFPPNSKITEYRLLQVNYESLADWRQDTDLLCCNPMFFGHPCYDCVMVKGVGGKDFFARLLFMFTCSVNGTTEPLALIQPYGTLPGPISRKDIDLGFYRLRESRRKPFEFISIHSVICGALLIPDFAKLGNYLVHDFVDSDMFLHMKALRGLSE</sequence>
<protein>
    <submittedName>
        <fullName evidence="1">Uncharacterized protein</fullName>
    </submittedName>
</protein>
<dbReference type="Proteomes" id="UP001144978">
    <property type="component" value="Unassembled WGS sequence"/>
</dbReference>
<evidence type="ECO:0000313" key="1">
    <source>
        <dbReference type="EMBL" id="KAJ3006719.1"/>
    </source>
</evidence>
<dbReference type="EMBL" id="JANSHE010000827">
    <property type="protein sequence ID" value="KAJ3006719.1"/>
    <property type="molecule type" value="Genomic_DNA"/>
</dbReference>
<gene>
    <name evidence="1" type="ORF">NUW54_g3829</name>
</gene>